<dbReference type="EMBL" id="RJUF01000008">
    <property type="protein sequence ID" value="MCP9762311.1"/>
    <property type="molecule type" value="Genomic_DNA"/>
</dbReference>
<proteinExistence type="predicted"/>
<dbReference type="AlphaFoldDB" id="A0AAE3H1G7"/>
<organism evidence="1 2">
    <name type="scientific">Lacihabitans soyangensis</name>
    <dbReference type="NCBI Taxonomy" id="869394"/>
    <lineage>
        <taxon>Bacteria</taxon>
        <taxon>Pseudomonadati</taxon>
        <taxon>Bacteroidota</taxon>
        <taxon>Cytophagia</taxon>
        <taxon>Cytophagales</taxon>
        <taxon>Leadbetterellaceae</taxon>
        <taxon>Lacihabitans</taxon>
    </lineage>
</organism>
<accession>A0AAE3H1G7</accession>
<keyword evidence="2" id="KW-1185">Reference proteome</keyword>
<name>A0AAE3H1G7_9BACT</name>
<comment type="caution">
    <text evidence="1">The sequence shown here is derived from an EMBL/GenBank/DDBJ whole genome shotgun (WGS) entry which is preliminary data.</text>
</comment>
<gene>
    <name evidence="1" type="ORF">EGI31_05045</name>
</gene>
<protein>
    <submittedName>
        <fullName evidence="1">Uncharacterized protein</fullName>
    </submittedName>
</protein>
<evidence type="ECO:0000313" key="1">
    <source>
        <dbReference type="EMBL" id="MCP9762311.1"/>
    </source>
</evidence>
<evidence type="ECO:0000313" key="2">
    <source>
        <dbReference type="Proteomes" id="UP001204144"/>
    </source>
</evidence>
<reference evidence="1 2" key="1">
    <citation type="submission" date="2018-11" db="EMBL/GenBank/DDBJ databases">
        <title>Novel bacteria species description.</title>
        <authorList>
            <person name="Han J.-H."/>
        </authorList>
    </citation>
    <scope>NUCLEOTIDE SEQUENCE [LARGE SCALE GENOMIC DNA]</scope>
    <source>
        <strain evidence="1 2">KCTC23259</strain>
    </source>
</reference>
<dbReference type="RefSeq" id="WP_255036072.1">
    <property type="nucleotide sequence ID" value="NZ_RJUF01000008.1"/>
</dbReference>
<sequence length="356" mass="41645">MNFYYSDKERHVMFAYMALRAYGFGYLKKWSGTEFTLFFDHCISEKNSPYGKSLKSTENKFNGSIQNYHLPVKHKLLEVSGQKAFNFKQTFESFGKKYSEIKITQDRVEITEQNFEKILDEQLERFGHFKYDPTNNFGEGTNEFPIVIINYILKNSNINYQLDEATQSSDQTLNYLNTKEYDITHSTGSHLLSKKLCEILEFKSNHIQVKVVTSDLLWAKYFIEQIIEATFNDNTFLYLLMGEETKPMRDFLGKIGERNQMDKIQVCFANNDFPNPHDYVIYDNISDSLSAELEIEHLVGSHGKGQNNFLGIQGISHFKHETKGIETDVVLISPEKTELLLHWFDRTFKEKNHEQK</sequence>
<dbReference type="Proteomes" id="UP001204144">
    <property type="component" value="Unassembled WGS sequence"/>
</dbReference>